<gene>
    <name evidence="2" type="ORF">BSZ39_01035</name>
</gene>
<organism evidence="2 3">
    <name type="scientific">Bowdeniella nasicola</name>
    <dbReference type="NCBI Taxonomy" id="208480"/>
    <lineage>
        <taxon>Bacteria</taxon>
        <taxon>Bacillati</taxon>
        <taxon>Actinomycetota</taxon>
        <taxon>Actinomycetes</taxon>
        <taxon>Actinomycetales</taxon>
        <taxon>Actinomycetaceae</taxon>
        <taxon>Bowdeniella</taxon>
    </lineage>
</organism>
<proteinExistence type="predicted"/>
<evidence type="ECO:0000313" key="3">
    <source>
        <dbReference type="Proteomes" id="UP000185628"/>
    </source>
</evidence>
<dbReference type="InterPro" id="IPR006640">
    <property type="entry name" value="SprT-like_domain"/>
</dbReference>
<dbReference type="Pfam" id="PF10263">
    <property type="entry name" value="SprT-like"/>
    <property type="match status" value="1"/>
</dbReference>
<dbReference type="Proteomes" id="UP000185628">
    <property type="component" value="Unassembled WGS sequence"/>
</dbReference>
<protein>
    <recommendedName>
        <fullName evidence="1">SprT-like domain-containing protein</fullName>
    </recommendedName>
</protein>
<dbReference type="OrthoDB" id="9793623at2"/>
<evidence type="ECO:0000313" key="2">
    <source>
        <dbReference type="EMBL" id="OKL54995.1"/>
    </source>
</evidence>
<dbReference type="GO" id="GO:0006950">
    <property type="term" value="P:response to stress"/>
    <property type="evidence" value="ECO:0007669"/>
    <property type="project" value="UniProtKB-ARBA"/>
</dbReference>
<name>A0A1Q5Q593_9ACTO</name>
<feature type="domain" description="SprT-like" evidence="1">
    <location>
        <begin position="1"/>
        <end position="139"/>
    </location>
</feature>
<dbReference type="RefSeq" id="WP_073715545.1">
    <property type="nucleotide sequence ID" value="NZ_MQVR01000003.1"/>
</dbReference>
<dbReference type="STRING" id="208480.SAMN02910418_02182"/>
<reference evidence="3" key="1">
    <citation type="submission" date="2016-12" db="EMBL/GenBank/DDBJ databases">
        <authorList>
            <person name="Meng X."/>
        </authorList>
    </citation>
    <scope>NUCLEOTIDE SEQUENCE [LARGE SCALE GENOMIC DNA]</scope>
    <source>
        <strain evidence="3">DSM 19116</strain>
    </source>
</reference>
<sequence length="148" mass="16559">MDLNELRDFALTLMREHDLQGWTFGYDRATRRAGLCNYTHHKITVSRHLMRLYLEAEAKDTVIHEVAHAIAGPLAGHGPIWKHVARSLGGTASVSVGRDAPRVPPKYRGVCACGREFHRMRLPREGLLCKACALAGMPGEIMWFKRAG</sequence>
<comment type="caution">
    <text evidence="2">The sequence shown here is derived from an EMBL/GenBank/DDBJ whole genome shotgun (WGS) entry which is preliminary data.</text>
</comment>
<accession>A0A1Q5Q593</accession>
<dbReference type="SMART" id="SM00731">
    <property type="entry name" value="SprT"/>
    <property type="match status" value="1"/>
</dbReference>
<evidence type="ECO:0000259" key="1">
    <source>
        <dbReference type="SMART" id="SM00731"/>
    </source>
</evidence>
<dbReference type="EMBL" id="MQVR01000003">
    <property type="protein sequence ID" value="OKL54995.1"/>
    <property type="molecule type" value="Genomic_DNA"/>
</dbReference>
<dbReference type="AlphaFoldDB" id="A0A1Q5Q593"/>
<keyword evidence="3" id="KW-1185">Reference proteome</keyword>